<reference evidence="2 4" key="2">
    <citation type="submission" date="2018-06" db="EMBL/GenBank/DDBJ databases">
        <authorList>
            <consortium name="Pathogen Informatics"/>
            <person name="Doyle S."/>
        </authorList>
    </citation>
    <scope>NUCLEOTIDE SEQUENCE [LARGE SCALE GENOMIC DNA]</scope>
    <source>
        <strain evidence="2 4">NCTC9810</strain>
    </source>
</reference>
<sequence length="71" mass="8354">MNDIENIEEFLKDLKFKKQTFGGISESDALSKIQKLSDLYAKAFKIQQVKYEALIDEKDKELRQLRENSNE</sequence>
<evidence type="ECO:0000313" key="2">
    <source>
        <dbReference type="EMBL" id="SUU92917.1"/>
    </source>
</evidence>
<evidence type="ECO:0000313" key="1">
    <source>
        <dbReference type="EMBL" id="PKZ17244.1"/>
    </source>
</evidence>
<dbReference type="EMBL" id="UFTA01000002">
    <property type="protein sequence ID" value="SUU92917.1"/>
    <property type="molecule type" value="Genomic_DNA"/>
</dbReference>
<reference evidence="1 3" key="1">
    <citation type="submission" date="2017-12" db="EMBL/GenBank/DDBJ databases">
        <title>Phylogenetic diversity of female urinary microbiome.</title>
        <authorList>
            <person name="Thomas-White K."/>
            <person name="Wolfe A.J."/>
        </authorList>
    </citation>
    <scope>NUCLEOTIDE SEQUENCE [LARGE SCALE GENOMIC DNA]</scope>
    <source>
        <strain evidence="1 3">UMB0119</strain>
    </source>
</reference>
<evidence type="ECO:0000313" key="4">
    <source>
        <dbReference type="Proteomes" id="UP000255124"/>
    </source>
</evidence>
<keyword evidence="3" id="KW-1185">Reference proteome</keyword>
<proteinExistence type="predicted"/>
<dbReference type="Proteomes" id="UP000234335">
    <property type="component" value="Unassembled WGS sequence"/>
</dbReference>
<accession>A0A2I1MAS5</accession>
<name>A0A2I1MAS5_9FIRM</name>
<dbReference type="AlphaFoldDB" id="A0A2I1MAS5"/>
<evidence type="ECO:0000313" key="3">
    <source>
        <dbReference type="Proteomes" id="UP000234335"/>
    </source>
</evidence>
<dbReference type="OrthoDB" id="1692803at2"/>
<dbReference type="RefSeq" id="WP_101539413.1">
    <property type="nucleotide sequence ID" value="NZ_PKGS01000001.1"/>
</dbReference>
<dbReference type="EMBL" id="PKGS01000001">
    <property type="protein sequence ID" value="PKZ17244.1"/>
    <property type="molecule type" value="Genomic_DNA"/>
</dbReference>
<gene>
    <name evidence="1" type="ORF">CYJ34_00625</name>
    <name evidence="2" type="ORF">NCTC9810_01265</name>
</gene>
<organism evidence="1 3">
    <name type="scientific">Anaerococcus octavius</name>
    <dbReference type="NCBI Taxonomy" id="54007"/>
    <lineage>
        <taxon>Bacteria</taxon>
        <taxon>Bacillati</taxon>
        <taxon>Bacillota</taxon>
        <taxon>Tissierellia</taxon>
        <taxon>Tissierellales</taxon>
        <taxon>Peptoniphilaceae</taxon>
        <taxon>Anaerococcus</taxon>
    </lineage>
</organism>
<dbReference type="Proteomes" id="UP000255124">
    <property type="component" value="Unassembled WGS sequence"/>
</dbReference>
<protein>
    <submittedName>
        <fullName evidence="1">Uncharacterized protein</fullName>
    </submittedName>
</protein>